<organism evidence="1 2">
    <name type="scientific">Pedobacter cryophilus</name>
    <dbReference type="NCBI Taxonomy" id="2571271"/>
    <lineage>
        <taxon>Bacteria</taxon>
        <taxon>Pseudomonadati</taxon>
        <taxon>Bacteroidota</taxon>
        <taxon>Sphingobacteriia</taxon>
        <taxon>Sphingobacteriales</taxon>
        <taxon>Sphingobacteriaceae</taxon>
        <taxon>Pedobacter</taxon>
    </lineage>
</organism>
<proteinExistence type="predicted"/>
<sequence>MATSKNPLLKGFSGQIGKTIVVKQYPGDRTIITAYPDMSKVKPTAAQLAAKSKFADAVAYAQNIKAKPELKMLAEKRLIDRTGTLYHALIKEFMQHKT</sequence>
<dbReference type="EMBL" id="SWBP01000001">
    <property type="protein sequence ID" value="TKC00297.1"/>
    <property type="molecule type" value="Genomic_DNA"/>
</dbReference>
<dbReference type="OrthoDB" id="676604at2"/>
<dbReference type="AlphaFoldDB" id="A0A4U1C7C2"/>
<dbReference type="Proteomes" id="UP000308181">
    <property type="component" value="Unassembled WGS sequence"/>
</dbReference>
<evidence type="ECO:0000313" key="1">
    <source>
        <dbReference type="EMBL" id="TKC00297.1"/>
    </source>
</evidence>
<keyword evidence="2" id="KW-1185">Reference proteome</keyword>
<evidence type="ECO:0000313" key="2">
    <source>
        <dbReference type="Proteomes" id="UP000308181"/>
    </source>
</evidence>
<comment type="caution">
    <text evidence="1">The sequence shown here is derived from an EMBL/GenBank/DDBJ whole genome shotgun (WGS) entry which is preliminary data.</text>
</comment>
<gene>
    <name evidence="1" type="ORF">FA046_01035</name>
</gene>
<reference evidence="1 2" key="1">
    <citation type="submission" date="2019-04" db="EMBL/GenBank/DDBJ databases">
        <title>Pedobacter sp. AR-3-17 sp. nov., isolated from Arctic soil.</title>
        <authorList>
            <person name="Dahal R.H."/>
            <person name="Kim D.-U."/>
        </authorList>
    </citation>
    <scope>NUCLEOTIDE SEQUENCE [LARGE SCALE GENOMIC DNA]</scope>
    <source>
        <strain evidence="1 2">AR-3-17</strain>
    </source>
</reference>
<protein>
    <submittedName>
        <fullName evidence="1">Uncharacterized protein</fullName>
    </submittedName>
</protein>
<dbReference type="RefSeq" id="WP_136824508.1">
    <property type="nucleotide sequence ID" value="NZ_SWBP01000001.1"/>
</dbReference>
<name>A0A4U1C7C2_9SPHI</name>
<accession>A0A4U1C7C2</accession>